<dbReference type="InterPro" id="IPR050682">
    <property type="entry name" value="ModA/WtpA"/>
</dbReference>
<gene>
    <name evidence="5" type="primary">modA</name>
    <name evidence="5" type="ORF">M0G41_10455</name>
</gene>
<name>A0ABT0GHS4_9GAMM</name>
<dbReference type="Proteomes" id="UP001431449">
    <property type="component" value="Unassembled WGS sequence"/>
</dbReference>
<sequence>MRVLALILLACCLPGSVTAGEVLAGVASNFAAPMQALARAFEARSGHRVSVALGSSGALYAQVRHGAPFAVLLSADAEIPERLEVEGLAVPGTRFTYARGRLALWSADPRRLIADGEALRSGDFLRLAIANPRHAPYGMAAREVLDALDIELGREQTLVQGESIAQAYQFVASGNAELGFVALSQVWLDGSLRSGSAWIVPETLHAPIEQQVVLLNAGAGQPAARDLLAFLAGDEAQAIIARYGYGRAP</sequence>
<dbReference type="InterPro" id="IPR044084">
    <property type="entry name" value="AvModA-like_subst-bd"/>
</dbReference>
<dbReference type="Pfam" id="PF13531">
    <property type="entry name" value="SBP_bac_11"/>
    <property type="match status" value="1"/>
</dbReference>
<dbReference type="PANTHER" id="PTHR30632:SF14">
    <property type="entry name" value="TUNGSTATE_MOLYBDATE_CHROMATE-BINDING PROTEIN MODA"/>
    <property type="match status" value="1"/>
</dbReference>
<dbReference type="PIRSF" id="PIRSF004846">
    <property type="entry name" value="ModA"/>
    <property type="match status" value="1"/>
</dbReference>
<dbReference type="RefSeq" id="WP_248209060.1">
    <property type="nucleotide sequence ID" value="NZ_JALNMH010000008.1"/>
</dbReference>
<reference evidence="5" key="1">
    <citation type="submission" date="2022-04" db="EMBL/GenBank/DDBJ databases">
        <title>Lysobacter sp. CAU 1642 isolated from sea sand.</title>
        <authorList>
            <person name="Kim W."/>
        </authorList>
    </citation>
    <scope>NUCLEOTIDE SEQUENCE</scope>
    <source>
        <strain evidence="5">CAU 1642</strain>
    </source>
</reference>
<evidence type="ECO:0000313" key="5">
    <source>
        <dbReference type="EMBL" id="MCK7594093.1"/>
    </source>
</evidence>
<dbReference type="SUPFAM" id="SSF53850">
    <property type="entry name" value="Periplasmic binding protein-like II"/>
    <property type="match status" value="1"/>
</dbReference>
<evidence type="ECO:0000256" key="4">
    <source>
        <dbReference type="SAM" id="SignalP"/>
    </source>
</evidence>
<dbReference type="CDD" id="cd13539">
    <property type="entry name" value="PBP2_AvModA"/>
    <property type="match status" value="1"/>
</dbReference>
<dbReference type="PANTHER" id="PTHR30632">
    <property type="entry name" value="MOLYBDATE-BINDING PERIPLASMIC PROTEIN"/>
    <property type="match status" value="1"/>
</dbReference>
<keyword evidence="6" id="KW-1185">Reference proteome</keyword>
<protein>
    <submittedName>
        <fullName evidence="5">Molybdate ABC transporter substrate-binding protein</fullName>
    </submittedName>
</protein>
<evidence type="ECO:0000256" key="3">
    <source>
        <dbReference type="ARBA" id="ARBA00022729"/>
    </source>
</evidence>
<dbReference type="Gene3D" id="3.40.190.10">
    <property type="entry name" value="Periplasmic binding protein-like II"/>
    <property type="match status" value="2"/>
</dbReference>
<dbReference type="NCBIfam" id="TIGR01256">
    <property type="entry name" value="modA"/>
    <property type="match status" value="1"/>
</dbReference>
<keyword evidence="2" id="KW-0479">Metal-binding</keyword>
<dbReference type="InterPro" id="IPR005950">
    <property type="entry name" value="ModA"/>
</dbReference>
<proteinExistence type="inferred from homology"/>
<comment type="caution">
    <text evidence="5">The sequence shown here is derived from an EMBL/GenBank/DDBJ whole genome shotgun (WGS) entry which is preliminary data.</text>
</comment>
<organism evidence="5 6">
    <name type="scientific">Pseudomarimonas salicorniae</name>
    <dbReference type="NCBI Taxonomy" id="2933270"/>
    <lineage>
        <taxon>Bacteria</taxon>
        <taxon>Pseudomonadati</taxon>
        <taxon>Pseudomonadota</taxon>
        <taxon>Gammaproteobacteria</taxon>
        <taxon>Lysobacterales</taxon>
        <taxon>Lysobacteraceae</taxon>
        <taxon>Pseudomarimonas</taxon>
    </lineage>
</organism>
<keyword evidence="3 4" id="KW-0732">Signal</keyword>
<feature type="chain" id="PRO_5045641256" evidence="4">
    <location>
        <begin position="20"/>
        <end position="249"/>
    </location>
</feature>
<dbReference type="EMBL" id="JALNMH010000008">
    <property type="protein sequence ID" value="MCK7594093.1"/>
    <property type="molecule type" value="Genomic_DNA"/>
</dbReference>
<feature type="signal peptide" evidence="4">
    <location>
        <begin position="1"/>
        <end position="19"/>
    </location>
</feature>
<evidence type="ECO:0000256" key="2">
    <source>
        <dbReference type="ARBA" id="ARBA00022723"/>
    </source>
</evidence>
<evidence type="ECO:0000313" key="6">
    <source>
        <dbReference type="Proteomes" id="UP001431449"/>
    </source>
</evidence>
<comment type="similarity">
    <text evidence="1">Belongs to the bacterial solute-binding protein ModA family.</text>
</comment>
<accession>A0ABT0GHS4</accession>
<evidence type="ECO:0000256" key="1">
    <source>
        <dbReference type="ARBA" id="ARBA00009175"/>
    </source>
</evidence>